<evidence type="ECO:0000256" key="1">
    <source>
        <dbReference type="SAM" id="MobiDB-lite"/>
    </source>
</evidence>
<proteinExistence type="predicted"/>
<comment type="caution">
    <text evidence="2">The sequence shown here is derived from an EMBL/GenBank/DDBJ whole genome shotgun (WGS) entry which is preliminary data.</text>
</comment>
<dbReference type="Proteomes" id="UP000019678">
    <property type="component" value="Unassembled WGS sequence"/>
</dbReference>
<reference evidence="2 3" key="1">
    <citation type="submission" date="2013-05" db="EMBL/GenBank/DDBJ databases">
        <title>Genome assembly of Chondromyces apiculatus DSM 436.</title>
        <authorList>
            <person name="Sharma G."/>
            <person name="Khatri I."/>
            <person name="Kaur C."/>
            <person name="Mayilraj S."/>
            <person name="Subramanian S."/>
        </authorList>
    </citation>
    <scope>NUCLEOTIDE SEQUENCE [LARGE SCALE GENOMIC DNA]</scope>
    <source>
        <strain evidence="2 3">DSM 436</strain>
    </source>
</reference>
<protein>
    <submittedName>
        <fullName evidence="2">Uncharacterized protein</fullName>
    </submittedName>
</protein>
<accession>A0A017SWG2</accession>
<dbReference type="AlphaFoldDB" id="A0A017SWG2"/>
<keyword evidence="3" id="KW-1185">Reference proteome</keyword>
<sequence length="52" mass="5785">MHAHRAATARQVTRRSASALKPPNDLEDVRRKLDQFADEGHTSRSSFLQGAP</sequence>
<name>A0A017SWG2_9BACT</name>
<feature type="region of interest" description="Disordered" evidence="1">
    <location>
        <begin position="1"/>
        <end position="29"/>
    </location>
</feature>
<organism evidence="2 3">
    <name type="scientific">Chondromyces apiculatus DSM 436</name>
    <dbReference type="NCBI Taxonomy" id="1192034"/>
    <lineage>
        <taxon>Bacteria</taxon>
        <taxon>Pseudomonadati</taxon>
        <taxon>Myxococcota</taxon>
        <taxon>Polyangia</taxon>
        <taxon>Polyangiales</taxon>
        <taxon>Polyangiaceae</taxon>
        <taxon>Chondromyces</taxon>
    </lineage>
</organism>
<evidence type="ECO:0000313" key="2">
    <source>
        <dbReference type="EMBL" id="EYF01314.1"/>
    </source>
</evidence>
<gene>
    <name evidence="2" type="ORF">CAP_8468</name>
</gene>
<dbReference type="EMBL" id="ASRX01000084">
    <property type="protein sequence ID" value="EYF01314.1"/>
    <property type="molecule type" value="Genomic_DNA"/>
</dbReference>
<evidence type="ECO:0000313" key="3">
    <source>
        <dbReference type="Proteomes" id="UP000019678"/>
    </source>
</evidence>